<reference evidence="2" key="1">
    <citation type="journal article" date="2022" name="Mol. Ecol. Resour.">
        <title>The genomes of chicory, endive, great burdock and yacon provide insights into Asteraceae palaeo-polyploidization history and plant inulin production.</title>
        <authorList>
            <person name="Fan W."/>
            <person name="Wang S."/>
            <person name="Wang H."/>
            <person name="Wang A."/>
            <person name="Jiang F."/>
            <person name="Liu H."/>
            <person name="Zhao H."/>
            <person name="Xu D."/>
            <person name="Zhang Y."/>
        </authorList>
    </citation>
    <scope>NUCLEOTIDE SEQUENCE [LARGE SCALE GENOMIC DNA]</scope>
    <source>
        <strain evidence="2">cv. Punajuju</strain>
    </source>
</reference>
<sequence length="279" mass="32362">MQILVPRCGRLLFNNISLIQPRTHLLSSSFAACFRSTPTSFEKWKSKWKNSLELGRPKPSKTYIQYKTRQKRADAKKALNDLLFRSGTSKFTLEGEFLNRKESNKCDDQTEYKNKGDPLKNSAFRASKPRHQKRNKSKRKREFFDDFDDEHGMNFEATFGNRSYSWSFKSWEESFSESQTNGFEWKEDANTKNKWKTPSDDDESDDEEPFIIGSNSDRITLGLPLNCPLKIDDVKNAFRLSALKWHPDKHQGPSQALAEEKFKVCVSAYKSLCNALSRV</sequence>
<keyword evidence="2" id="KW-1185">Reference proteome</keyword>
<proteinExistence type="predicted"/>
<dbReference type="EMBL" id="CM042011">
    <property type="protein sequence ID" value="KAI3767667.1"/>
    <property type="molecule type" value="Genomic_DNA"/>
</dbReference>
<protein>
    <submittedName>
        <fullName evidence="1">Uncharacterized protein</fullName>
    </submittedName>
</protein>
<evidence type="ECO:0000313" key="1">
    <source>
        <dbReference type="EMBL" id="KAI3767667.1"/>
    </source>
</evidence>
<comment type="caution">
    <text evidence="1">The sequence shown here is derived from an EMBL/GenBank/DDBJ whole genome shotgun (WGS) entry which is preliminary data.</text>
</comment>
<evidence type="ECO:0000313" key="2">
    <source>
        <dbReference type="Proteomes" id="UP001055811"/>
    </source>
</evidence>
<name>A0ACB9FAH3_CICIN</name>
<reference evidence="1 2" key="2">
    <citation type="journal article" date="2022" name="Mol. Ecol. Resour.">
        <title>The genomes of chicory, endive, great burdock and yacon provide insights into Asteraceae paleo-polyploidization history and plant inulin production.</title>
        <authorList>
            <person name="Fan W."/>
            <person name="Wang S."/>
            <person name="Wang H."/>
            <person name="Wang A."/>
            <person name="Jiang F."/>
            <person name="Liu H."/>
            <person name="Zhao H."/>
            <person name="Xu D."/>
            <person name="Zhang Y."/>
        </authorList>
    </citation>
    <scope>NUCLEOTIDE SEQUENCE [LARGE SCALE GENOMIC DNA]</scope>
    <source>
        <strain evidence="2">cv. Punajuju</strain>
        <tissue evidence="1">Leaves</tissue>
    </source>
</reference>
<accession>A0ACB9FAH3</accession>
<gene>
    <name evidence="1" type="ORF">L2E82_17985</name>
</gene>
<dbReference type="Proteomes" id="UP001055811">
    <property type="component" value="Linkage Group LG03"/>
</dbReference>
<organism evidence="1 2">
    <name type="scientific">Cichorium intybus</name>
    <name type="common">Chicory</name>
    <dbReference type="NCBI Taxonomy" id="13427"/>
    <lineage>
        <taxon>Eukaryota</taxon>
        <taxon>Viridiplantae</taxon>
        <taxon>Streptophyta</taxon>
        <taxon>Embryophyta</taxon>
        <taxon>Tracheophyta</taxon>
        <taxon>Spermatophyta</taxon>
        <taxon>Magnoliopsida</taxon>
        <taxon>eudicotyledons</taxon>
        <taxon>Gunneridae</taxon>
        <taxon>Pentapetalae</taxon>
        <taxon>asterids</taxon>
        <taxon>campanulids</taxon>
        <taxon>Asterales</taxon>
        <taxon>Asteraceae</taxon>
        <taxon>Cichorioideae</taxon>
        <taxon>Cichorieae</taxon>
        <taxon>Cichoriinae</taxon>
        <taxon>Cichorium</taxon>
    </lineage>
</organism>